<dbReference type="AlphaFoldDB" id="A0A2T0XLH2"/>
<evidence type="ECO:0000313" key="5">
    <source>
        <dbReference type="Proteomes" id="UP000252733"/>
    </source>
</evidence>
<gene>
    <name evidence="4" type="ORF">DFO77_106127</name>
</gene>
<keyword evidence="5" id="KW-1185">Reference proteome</keyword>
<keyword evidence="1" id="KW-0732">Signal</keyword>
<feature type="region of interest" description="Disordered" evidence="2">
    <location>
        <begin position="370"/>
        <end position="395"/>
    </location>
</feature>
<protein>
    <submittedName>
        <fullName evidence="4">Ig-like domain-containing protein</fullName>
    </submittedName>
</protein>
<sequence>MLKNISFFVVIILLILGFSHCANIGYPEGGPADETPPVMVNSTPPVNSTNFDGDEVVIEFNELIVLKDAFQKVVVSPPLNTPPVIRGMGNKVTVSFEEELQPGATYTIDFADAIQDNNEGNLLEGFSFSFSTGETQDSLEVSGHVFDAYTHAPVAGVMVMAHSNLTDTALTNVVPPRVAKTNELGEFTIRNLAEGQYRIYALEDMNRDYKFDQPGERIAWLREPVEPSFEYRDRIDSLFTDSVTLDTVLITKELAYIPDSLKLFMFQEDYKEQYLDSRARKDRNRLDFFFNRSLEKKLEVDVINADPEKESWFVYEGTPQNDTVMVWLSDSSLIARDSLSVEIVYPVLDSLKNYVDKRDTLNMFHRTVEERRRNKRDDEEKETGVEPLRVRSPGGNLEIGSNPRFNFPAPLADVYLDSIELSVLVDTVYSPVSFDLRQDSVRIRQFMLVHDWQPGAQYQLEVDSAAFRDIYGRVNVPSKGNLTVKQEDSYGTLYVDASGMPENALLQVLNNQEVVVRQGVLPQNGKLAFRFIKPGKYFLRLLEDENRNGKWDTGDFSEGSQPEQMLYYPDEIEIRANWDQMVPWDINNYKVYDFVNRNRVKKNSRNSNRR</sequence>
<dbReference type="RefSeq" id="WP_106153134.1">
    <property type="nucleotide sequence ID" value="NZ_PVTS01000008.1"/>
</dbReference>
<accession>A0A2T0XLH2</accession>
<comment type="caution">
    <text evidence="4">The sequence shown here is derived from an EMBL/GenBank/DDBJ whole genome shotgun (WGS) entry which is preliminary data.</text>
</comment>
<evidence type="ECO:0000259" key="3">
    <source>
        <dbReference type="Pfam" id="PF13205"/>
    </source>
</evidence>
<dbReference type="SUPFAM" id="SSF49452">
    <property type="entry name" value="Starch-binding domain-like"/>
    <property type="match status" value="1"/>
</dbReference>
<dbReference type="STRING" id="1168289.GCA_000259075_03885"/>
<evidence type="ECO:0000256" key="2">
    <source>
        <dbReference type="SAM" id="MobiDB-lite"/>
    </source>
</evidence>
<dbReference type="EMBL" id="QPIZ01000006">
    <property type="protein sequence ID" value="RCW37433.1"/>
    <property type="molecule type" value="Genomic_DNA"/>
</dbReference>
<feature type="compositionally biased region" description="Basic and acidic residues" evidence="2">
    <location>
        <begin position="370"/>
        <end position="384"/>
    </location>
</feature>
<name>A0A2T0XLH2_9BACT</name>
<proteinExistence type="predicted"/>
<evidence type="ECO:0000313" key="4">
    <source>
        <dbReference type="EMBL" id="RCW37433.1"/>
    </source>
</evidence>
<feature type="domain" description="SbsA Ig-like" evidence="3">
    <location>
        <begin position="33"/>
        <end position="132"/>
    </location>
</feature>
<dbReference type="OrthoDB" id="9809989at2"/>
<dbReference type="InterPro" id="IPR032812">
    <property type="entry name" value="SbsA_Ig"/>
</dbReference>
<dbReference type="Proteomes" id="UP000252733">
    <property type="component" value="Unassembled WGS sequence"/>
</dbReference>
<dbReference type="Pfam" id="PF13205">
    <property type="entry name" value="Big_5"/>
    <property type="match status" value="1"/>
</dbReference>
<dbReference type="InterPro" id="IPR013784">
    <property type="entry name" value="Carb-bd-like_fold"/>
</dbReference>
<dbReference type="Gene3D" id="2.60.40.1120">
    <property type="entry name" value="Carboxypeptidase-like, regulatory domain"/>
    <property type="match status" value="1"/>
</dbReference>
<organism evidence="4 5">
    <name type="scientific">Marinilabilia salmonicolor</name>
    <dbReference type="NCBI Taxonomy" id="989"/>
    <lineage>
        <taxon>Bacteria</taxon>
        <taxon>Pseudomonadati</taxon>
        <taxon>Bacteroidota</taxon>
        <taxon>Bacteroidia</taxon>
        <taxon>Marinilabiliales</taxon>
        <taxon>Marinilabiliaceae</taxon>
        <taxon>Marinilabilia</taxon>
    </lineage>
</organism>
<dbReference type="GO" id="GO:0030246">
    <property type="term" value="F:carbohydrate binding"/>
    <property type="evidence" value="ECO:0007669"/>
    <property type="project" value="InterPro"/>
</dbReference>
<reference evidence="4 5" key="1">
    <citation type="submission" date="2018-07" db="EMBL/GenBank/DDBJ databases">
        <title>Freshwater and sediment microbial communities from various areas in North America, analyzing microbe dynamics in response to fracking.</title>
        <authorList>
            <person name="Lamendella R."/>
        </authorList>
    </citation>
    <scope>NUCLEOTIDE SEQUENCE [LARGE SCALE GENOMIC DNA]</scope>
    <source>
        <strain evidence="4 5">160A</strain>
    </source>
</reference>
<evidence type="ECO:0000256" key="1">
    <source>
        <dbReference type="ARBA" id="ARBA00022729"/>
    </source>
</evidence>